<dbReference type="GO" id="GO:0004497">
    <property type="term" value="F:monooxygenase activity"/>
    <property type="evidence" value="ECO:0007669"/>
    <property type="project" value="InterPro"/>
</dbReference>
<dbReference type="EMBL" id="JAHLJV010000010">
    <property type="protein sequence ID" value="KAK1596878.1"/>
    <property type="molecule type" value="Genomic_DNA"/>
</dbReference>
<dbReference type="SUPFAM" id="SSF48264">
    <property type="entry name" value="Cytochrome P450"/>
    <property type="match status" value="1"/>
</dbReference>
<dbReference type="AlphaFoldDB" id="A0AAD8Q8C8"/>
<evidence type="ECO:0000256" key="3">
    <source>
        <dbReference type="ARBA" id="ARBA00023004"/>
    </source>
</evidence>
<dbReference type="InterPro" id="IPR050121">
    <property type="entry name" value="Cytochrome_P450_monoxygenase"/>
</dbReference>
<name>A0AAD8Q8C8_9PEZI</name>
<organism evidence="4 5">
    <name type="scientific">Colletotrichum navitas</name>
    <dbReference type="NCBI Taxonomy" id="681940"/>
    <lineage>
        <taxon>Eukaryota</taxon>
        <taxon>Fungi</taxon>
        <taxon>Dikarya</taxon>
        <taxon>Ascomycota</taxon>
        <taxon>Pezizomycotina</taxon>
        <taxon>Sordariomycetes</taxon>
        <taxon>Hypocreomycetidae</taxon>
        <taxon>Glomerellales</taxon>
        <taxon>Glomerellaceae</taxon>
        <taxon>Colletotrichum</taxon>
        <taxon>Colletotrichum graminicola species complex</taxon>
    </lineage>
</organism>
<evidence type="ECO:0000256" key="2">
    <source>
        <dbReference type="ARBA" id="ARBA00022723"/>
    </source>
</evidence>
<dbReference type="RefSeq" id="XP_060417715.1">
    <property type="nucleotide sequence ID" value="XM_060552591.1"/>
</dbReference>
<protein>
    <submittedName>
        <fullName evidence="4">Uncharacterized protein</fullName>
    </submittedName>
</protein>
<dbReference type="InterPro" id="IPR036396">
    <property type="entry name" value="Cyt_P450_sf"/>
</dbReference>
<dbReference type="Gene3D" id="1.10.630.10">
    <property type="entry name" value="Cytochrome P450"/>
    <property type="match status" value="1"/>
</dbReference>
<dbReference type="GeneID" id="85436831"/>
<dbReference type="Proteomes" id="UP001230504">
    <property type="component" value="Unassembled WGS sequence"/>
</dbReference>
<dbReference type="GO" id="GO:0020037">
    <property type="term" value="F:heme binding"/>
    <property type="evidence" value="ECO:0007669"/>
    <property type="project" value="InterPro"/>
</dbReference>
<dbReference type="GO" id="GO:0016705">
    <property type="term" value="F:oxidoreductase activity, acting on paired donors, with incorporation or reduction of molecular oxygen"/>
    <property type="evidence" value="ECO:0007669"/>
    <property type="project" value="InterPro"/>
</dbReference>
<evidence type="ECO:0000256" key="1">
    <source>
        <dbReference type="ARBA" id="ARBA00022617"/>
    </source>
</evidence>
<dbReference type="GO" id="GO:0005506">
    <property type="term" value="F:iron ion binding"/>
    <property type="evidence" value="ECO:0007669"/>
    <property type="project" value="InterPro"/>
</dbReference>
<comment type="caution">
    <text evidence="4">The sequence shown here is derived from an EMBL/GenBank/DDBJ whole genome shotgun (WGS) entry which is preliminary data.</text>
</comment>
<sequence>MPFLQAVIKEALRIHLAFGVPIEWVAPEDGATIAGGFFPAGVRMIPPLFTSLHHVANRNAQKKLSIHCWVENRNDLIFEDLDEFRPERWLIEDESKLALMNRH</sequence>
<keyword evidence="5" id="KW-1185">Reference proteome</keyword>
<gene>
    <name evidence="4" type="ORF">LY79DRAFT_34385</name>
</gene>
<reference evidence="4" key="1">
    <citation type="submission" date="2021-06" db="EMBL/GenBank/DDBJ databases">
        <title>Comparative genomics, transcriptomics and evolutionary studies reveal genomic signatures of adaptation to plant cell wall in hemibiotrophic fungi.</title>
        <authorList>
            <consortium name="DOE Joint Genome Institute"/>
            <person name="Baroncelli R."/>
            <person name="Diaz J.F."/>
            <person name="Benocci T."/>
            <person name="Peng M."/>
            <person name="Battaglia E."/>
            <person name="Haridas S."/>
            <person name="Andreopoulos W."/>
            <person name="Labutti K."/>
            <person name="Pangilinan J."/>
            <person name="Floch G.L."/>
            <person name="Makela M.R."/>
            <person name="Henrissat B."/>
            <person name="Grigoriev I.V."/>
            <person name="Crouch J.A."/>
            <person name="De Vries R.P."/>
            <person name="Sukno S.A."/>
            <person name="Thon M.R."/>
        </authorList>
    </citation>
    <scope>NUCLEOTIDE SEQUENCE</scope>
    <source>
        <strain evidence="4">CBS 125086</strain>
    </source>
</reference>
<accession>A0AAD8Q8C8</accession>
<keyword evidence="3" id="KW-0408">Iron</keyword>
<proteinExistence type="predicted"/>
<keyword evidence="2" id="KW-0479">Metal-binding</keyword>
<keyword evidence="1" id="KW-0349">Heme</keyword>
<evidence type="ECO:0000313" key="5">
    <source>
        <dbReference type="Proteomes" id="UP001230504"/>
    </source>
</evidence>
<dbReference type="PANTHER" id="PTHR24305:SF190">
    <property type="entry name" value="P450, PUTATIVE (EUROFUNG)-RELATED"/>
    <property type="match status" value="1"/>
</dbReference>
<evidence type="ECO:0000313" key="4">
    <source>
        <dbReference type="EMBL" id="KAK1596878.1"/>
    </source>
</evidence>
<dbReference type="PANTHER" id="PTHR24305">
    <property type="entry name" value="CYTOCHROME P450"/>
    <property type="match status" value="1"/>
</dbReference>